<dbReference type="Gene3D" id="3.40.630.30">
    <property type="match status" value="1"/>
</dbReference>
<protein>
    <recommendedName>
        <fullName evidence="7">BioF2-like acetyltransferase domain-containing protein</fullName>
    </recommendedName>
</protein>
<accession>A0A1F4WHR6</accession>
<dbReference type="InterPro" id="IPR050644">
    <property type="entry name" value="PG_Glycine_Bridge_Synth"/>
</dbReference>
<keyword evidence="5" id="KW-0012">Acyltransferase</keyword>
<dbReference type="GO" id="GO:0016755">
    <property type="term" value="F:aminoacyltransferase activity"/>
    <property type="evidence" value="ECO:0007669"/>
    <property type="project" value="InterPro"/>
</dbReference>
<dbReference type="PROSITE" id="PS51191">
    <property type="entry name" value="FEMABX"/>
    <property type="match status" value="1"/>
</dbReference>
<dbReference type="PANTHER" id="PTHR36174">
    <property type="entry name" value="LIPID II:GLYCINE GLYCYLTRANSFERASE"/>
    <property type="match status" value="1"/>
</dbReference>
<dbReference type="Pfam" id="PF13480">
    <property type="entry name" value="Acetyltransf_6"/>
    <property type="match status" value="1"/>
</dbReference>
<sequence>MPEHIVQSQDWADFKNAYGTSAVTAGGVVYTKHKIPFSNSYFAYSPKVDPSVIDFEAVKTSLEVNDCININFDVPNILKGTEEEQKALIKFNEHSCELAPRDQFAKSNVILDLTKSEEELLSNLHTKHRYNMRYAIKKGVTVKTAETQDDFDVFYDLFKSTSIRQKYFVRPKIYYQKIWEMFGKKNASKILTSYYEGKPLASWMLLTHKDILYYPYGGSSEEFKNMHGSTVVGWEAILLGKKLGCHTFDMWGASENIDDTEDPWWGFTNFKLRFGGTYVKYMDSYDYVLNSSMYKMFTTANTLRWKLLRVIK</sequence>
<dbReference type="PANTHER" id="PTHR36174:SF1">
    <property type="entry name" value="LIPID II:GLYCINE GLYCYLTRANSFERASE"/>
    <property type="match status" value="1"/>
</dbReference>
<dbReference type="GO" id="GO:0009252">
    <property type="term" value="P:peptidoglycan biosynthetic process"/>
    <property type="evidence" value="ECO:0007669"/>
    <property type="project" value="UniProtKB-KW"/>
</dbReference>
<feature type="domain" description="BioF2-like acetyltransferase" evidence="7">
    <location>
        <begin position="127"/>
        <end position="255"/>
    </location>
</feature>
<proteinExistence type="inferred from homology"/>
<dbReference type="SUPFAM" id="SSF55729">
    <property type="entry name" value="Acyl-CoA N-acyltransferases (Nat)"/>
    <property type="match status" value="1"/>
</dbReference>
<evidence type="ECO:0000256" key="6">
    <source>
        <dbReference type="ARBA" id="ARBA00023316"/>
    </source>
</evidence>
<dbReference type="InterPro" id="IPR003447">
    <property type="entry name" value="FEMABX"/>
</dbReference>
<keyword evidence="6" id="KW-0961">Cell wall biogenesis/degradation</keyword>
<gene>
    <name evidence="8" type="ORF">A2415_04175</name>
</gene>
<evidence type="ECO:0000259" key="7">
    <source>
        <dbReference type="Pfam" id="PF13480"/>
    </source>
</evidence>
<dbReference type="AlphaFoldDB" id="A0A1F4WHR6"/>
<reference evidence="8 9" key="1">
    <citation type="journal article" date="2016" name="Nat. Commun.">
        <title>Thousands of microbial genomes shed light on interconnected biogeochemical processes in an aquifer system.</title>
        <authorList>
            <person name="Anantharaman K."/>
            <person name="Brown C.T."/>
            <person name="Hug L.A."/>
            <person name="Sharon I."/>
            <person name="Castelle C.J."/>
            <person name="Probst A.J."/>
            <person name="Thomas B.C."/>
            <person name="Singh A."/>
            <person name="Wilkins M.J."/>
            <person name="Karaoz U."/>
            <person name="Brodie E.L."/>
            <person name="Williams K.H."/>
            <person name="Hubbard S.S."/>
            <person name="Banfield J.F."/>
        </authorList>
    </citation>
    <scope>NUCLEOTIDE SEQUENCE [LARGE SCALE GENOMIC DNA]</scope>
</reference>
<comment type="similarity">
    <text evidence="1">Belongs to the FemABX family.</text>
</comment>
<keyword evidence="3" id="KW-0133">Cell shape</keyword>
<dbReference type="InterPro" id="IPR038740">
    <property type="entry name" value="BioF2-like_GNAT_dom"/>
</dbReference>
<keyword evidence="4" id="KW-0573">Peptidoglycan synthesis</keyword>
<evidence type="ECO:0000256" key="3">
    <source>
        <dbReference type="ARBA" id="ARBA00022960"/>
    </source>
</evidence>
<dbReference type="EMBL" id="MEWA01000029">
    <property type="protein sequence ID" value="OGC68967.1"/>
    <property type="molecule type" value="Genomic_DNA"/>
</dbReference>
<keyword evidence="2" id="KW-0808">Transferase</keyword>
<evidence type="ECO:0000313" key="9">
    <source>
        <dbReference type="Proteomes" id="UP000179113"/>
    </source>
</evidence>
<comment type="caution">
    <text evidence="8">The sequence shown here is derived from an EMBL/GenBank/DDBJ whole genome shotgun (WGS) entry which is preliminary data.</text>
</comment>
<evidence type="ECO:0000256" key="5">
    <source>
        <dbReference type="ARBA" id="ARBA00023315"/>
    </source>
</evidence>
<dbReference type="Proteomes" id="UP000179113">
    <property type="component" value="Unassembled WGS sequence"/>
</dbReference>
<name>A0A1F4WHR6_UNCKA</name>
<evidence type="ECO:0000256" key="4">
    <source>
        <dbReference type="ARBA" id="ARBA00022984"/>
    </source>
</evidence>
<dbReference type="GO" id="GO:0071555">
    <property type="term" value="P:cell wall organization"/>
    <property type="evidence" value="ECO:0007669"/>
    <property type="project" value="UniProtKB-KW"/>
</dbReference>
<evidence type="ECO:0000256" key="2">
    <source>
        <dbReference type="ARBA" id="ARBA00022679"/>
    </source>
</evidence>
<evidence type="ECO:0000256" key="1">
    <source>
        <dbReference type="ARBA" id="ARBA00009943"/>
    </source>
</evidence>
<dbReference type="GO" id="GO:0008360">
    <property type="term" value="P:regulation of cell shape"/>
    <property type="evidence" value="ECO:0007669"/>
    <property type="project" value="UniProtKB-KW"/>
</dbReference>
<dbReference type="InterPro" id="IPR016181">
    <property type="entry name" value="Acyl_CoA_acyltransferase"/>
</dbReference>
<evidence type="ECO:0000313" key="8">
    <source>
        <dbReference type="EMBL" id="OGC68967.1"/>
    </source>
</evidence>
<organism evidence="8 9">
    <name type="scientific">candidate division WWE3 bacterium RIFOXYC1_FULL_39_7</name>
    <dbReference type="NCBI Taxonomy" id="1802643"/>
    <lineage>
        <taxon>Bacteria</taxon>
        <taxon>Katanobacteria</taxon>
    </lineage>
</organism>